<organism evidence="2 3">
    <name type="scientific">Nocardioides aestuarii</name>
    <dbReference type="NCBI Taxonomy" id="252231"/>
    <lineage>
        <taxon>Bacteria</taxon>
        <taxon>Bacillati</taxon>
        <taxon>Actinomycetota</taxon>
        <taxon>Actinomycetes</taxon>
        <taxon>Propionibacteriales</taxon>
        <taxon>Nocardioidaceae</taxon>
        <taxon>Nocardioides</taxon>
    </lineage>
</organism>
<name>A0ABW4TRD6_9ACTN</name>
<gene>
    <name evidence="2" type="ORF">ACFSDE_15370</name>
</gene>
<dbReference type="SUPFAM" id="SSF55729">
    <property type="entry name" value="Acyl-CoA N-acyltransferases (Nat)"/>
    <property type="match status" value="1"/>
</dbReference>
<evidence type="ECO:0000259" key="1">
    <source>
        <dbReference type="Pfam" id="PF00583"/>
    </source>
</evidence>
<proteinExistence type="predicted"/>
<dbReference type="EC" id="2.3.1.-" evidence="2"/>
<dbReference type="Pfam" id="PF00583">
    <property type="entry name" value="Acetyltransf_1"/>
    <property type="match status" value="1"/>
</dbReference>
<accession>A0ABW4TRD6</accession>
<reference evidence="3" key="1">
    <citation type="journal article" date="2019" name="Int. J. Syst. Evol. Microbiol.">
        <title>The Global Catalogue of Microorganisms (GCM) 10K type strain sequencing project: providing services to taxonomists for standard genome sequencing and annotation.</title>
        <authorList>
            <consortium name="The Broad Institute Genomics Platform"/>
            <consortium name="The Broad Institute Genome Sequencing Center for Infectious Disease"/>
            <person name="Wu L."/>
            <person name="Ma J."/>
        </authorList>
    </citation>
    <scope>NUCLEOTIDE SEQUENCE [LARGE SCALE GENOMIC DNA]</scope>
    <source>
        <strain evidence="3">CGMCC 1.12477</strain>
    </source>
</reference>
<evidence type="ECO:0000313" key="2">
    <source>
        <dbReference type="EMBL" id="MFD1948181.1"/>
    </source>
</evidence>
<keyword evidence="2" id="KW-0012">Acyltransferase</keyword>
<feature type="domain" description="N-acetyltransferase" evidence="1">
    <location>
        <begin position="39"/>
        <end position="144"/>
    </location>
</feature>
<dbReference type="InterPro" id="IPR000182">
    <property type="entry name" value="GNAT_dom"/>
</dbReference>
<dbReference type="GO" id="GO:0016746">
    <property type="term" value="F:acyltransferase activity"/>
    <property type="evidence" value="ECO:0007669"/>
    <property type="project" value="UniProtKB-KW"/>
</dbReference>
<keyword evidence="2" id="KW-0808">Transferase</keyword>
<evidence type="ECO:0000313" key="3">
    <source>
        <dbReference type="Proteomes" id="UP001597351"/>
    </source>
</evidence>
<comment type="caution">
    <text evidence="2">The sequence shown here is derived from an EMBL/GenBank/DDBJ whole genome shotgun (WGS) entry which is preliminary data.</text>
</comment>
<dbReference type="Gene3D" id="3.40.630.30">
    <property type="match status" value="1"/>
</dbReference>
<dbReference type="InterPro" id="IPR016181">
    <property type="entry name" value="Acyl_CoA_acyltransferase"/>
</dbReference>
<protein>
    <submittedName>
        <fullName evidence="2">GNAT family N-acetyltransferase</fullName>
        <ecNumber evidence="2">2.3.1.-</ecNumber>
    </submittedName>
</protein>
<dbReference type="Proteomes" id="UP001597351">
    <property type="component" value="Unassembled WGS sequence"/>
</dbReference>
<sequence length="201" mass="22043">MPAFTWLPANEATDEDVEAVFGSGGAAKCRCQALKVEGWIWTDSTQEQREAALAEQTACGTDGPTSGLLGYVDGEPAGWVAVEQRENYWRIWNRKQPWMRMDPELEGVWSVTCFLVRKGHRQSGLMHELAAATVEYGARVGAHVLEGYPIEPPPGKTVIWDEASVGPLQVFLGAGYEVVASPTLRRRVVRRQLGRDGGGTT</sequence>
<dbReference type="RefSeq" id="WP_343919984.1">
    <property type="nucleotide sequence ID" value="NZ_BAAAJT010000002.1"/>
</dbReference>
<keyword evidence="3" id="KW-1185">Reference proteome</keyword>
<dbReference type="EMBL" id="JBHUGD010000003">
    <property type="protein sequence ID" value="MFD1948181.1"/>
    <property type="molecule type" value="Genomic_DNA"/>
</dbReference>